<comment type="caution">
    <text evidence="1">The sequence shown here is derived from an EMBL/GenBank/DDBJ whole genome shotgun (WGS) entry which is preliminary data.</text>
</comment>
<dbReference type="AlphaFoldDB" id="A0A4Y2A8B1"/>
<evidence type="ECO:0000313" key="1">
    <source>
        <dbReference type="EMBL" id="GBL75659.1"/>
    </source>
</evidence>
<sequence>MQIEERKHREEIAEWKRQEEIRIKERRHQEEIKERRRKEEYEERKRKDEMILVAQKLKLKPVPAVNKLYGFGNQRVPALKSIGRIKADVAFDKLKGKEYSLFLTMSS</sequence>
<keyword evidence="2" id="KW-1185">Reference proteome</keyword>
<dbReference type="EMBL" id="BGPR01000008">
    <property type="protein sequence ID" value="GBL75659.1"/>
    <property type="molecule type" value="Genomic_DNA"/>
</dbReference>
<evidence type="ECO:0000313" key="2">
    <source>
        <dbReference type="Proteomes" id="UP000499080"/>
    </source>
</evidence>
<protein>
    <submittedName>
        <fullName evidence="1">Uncharacterized protein</fullName>
    </submittedName>
</protein>
<reference evidence="1 2" key="1">
    <citation type="journal article" date="2019" name="Sci. Rep.">
        <title>Orb-weaving spider Araneus ventricosus genome elucidates the spidroin gene catalogue.</title>
        <authorList>
            <person name="Kono N."/>
            <person name="Nakamura H."/>
            <person name="Ohtoshi R."/>
            <person name="Moran D.A.P."/>
            <person name="Shinohara A."/>
            <person name="Yoshida Y."/>
            <person name="Fujiwara M."/>
            <person name="Mori M."/>
            <person name="Tomita M."/>
            <person name="Arakawa K."/>
        </authorList>
    </citation>
    <scope>NUCLEOTIDE SEQUENCE [LARGE SCALE GENOMIC DNA]</scope>
</reference>
<accession>A0A4Y2A8B1</accession>
<dbReference type="Proteomes" id="UP000499080">
    <property type="component" value="Unassembled WGS sequence"/>
</dbReference>
<proteinExistence type="predicted"/>
<organism evidence="1 2">
    <name type="scientific">Araneus ventricosus</name>
    <name type="common">Orbweaver spider</name>
    <name type="synonym">Epeira ventricosa</name>
    <dbReference type="NCBI Taxonomy" id="182803"/>
    <lineage>
        <taxon>Eukaryota</taxon>
        <taxon>Metazoa</taxon>
        <taxon>Ecdysozoa</taxon>
        <taxon>Arthropoda</taxon>
        <taxon>Chelicerata</taxon>
        <taxon>Arachnida</taxon>
        <taxon>Araneae</taxon>
        <taxon>Araneomorphae</taxon>
        <taxon>Entelegynae</taxon>
        <taxon>Araneoidea</taxon>
        <taxon>Araneidae</taxon>
        <taxon>Araneus</taxon>
    </lineage>
</organism>
<name>A0A4Y2A8B1_ARAVE</name>
<gene>
    <name evidence="1" type="ORF">AVEN_154974_1</name>
</gene>